<accession>A0AAE4AKL9</accession>
<keyword evidence="2 5" id="KW-0238">DNA-binding</keyword>
<keyword evidence="1" id="KW-0805">Transcription regulation</keyword>
<sequence>MSRTPVKKALTQLESENYVRCLDGIGTVVVGLSLSDLRDIYDVRISMELLALKTSIHNIRPAEIAELRGDFQRELEAYRRAGGISDQRIAEIDARFHQLIVDKSNNNYIKNLVRVLAAQIRRYQAVAYSLTDTFEESAGQHLGILQKIEERNLDEARELLRAHIEWSYKELAAVML</sequence>
<dbReference type="Gene3D" id="1.20.120.530">
    <property type="entry name" value="GntR ligand-binding domain-like"/>
    <property type="match status" value="1"/>
</dbReference>
<keyword evidence="6" id="KW-1185">Reference proteome</keyword>
<comment type="caution">
    <text evidence="5">The sequence shown here is derived from an EMBL/GenBank/DDBJ whole genome shotgun (WGS) entry which is preliminary data.</text>
</comment>
<dbReference type="InterPro" id="IPR036388">
    <property type="entry name" value="WH-like_DNA-bd_sf"/>
</dbReference>
<dbReference type="PANTHER" id="PTHR43537">
    <property type="entry name" value="TRANSCRIPTIONAL REGULATOR, GNTR FAMILY"/>
    <property type="match status" value="1"/>
</dbReference>
<dbReference type="SUPFAM" id="SSF48008">
    <property type="entry name" value="GntR ligand-binding domain-like"/>
    <property type="match status" value="1"/>
</dbReference>
<reference evidence="5" key="1">
    <citation type="submission" date="2023-07" db="EMBL/GenBank/DDBJ databases">
        <title>Genomic Encyclopedia of Type Strains, Phase IV (KMG-IV): sequencing the most valuable type-strain genomes for metagenomic binning, comparative biology and taxonomic classification.</title>
        <authorList>
            <person name="Goeker M."/>
        </authorList>
    </citation>
    <scope>NUCLEOTIDE SEQUENCE</scope>
    <source>
        <strain evidence="5">DSM 19659</strain>
    </source>
</reference>
<evidence type="ECO:0000259" key="4">
    <source>
        <dbReference type="SMART" id="SM00895"/>
    </source>
</evidence>
<dbReference type="GO" id="GO:0003677">
    <property type="term" value="F:DNA binding"/>
    <property type="evidence" value="ECO:0007669"/>
    <property type="project" value="UniProtKB-KW"/>
</dbReference>
<evidence type="ECO:0000313" key="6">
    <source>
        <dbReference type="Proteomes" id="UP001241537"/>
    </source>
</evidence>
<gene>
    <name evidence="5" type="ORF">J2S20_000246</name>
</gene>
<name>A0AAE4AKL9_9FIRM</name>
<evidence type="ECO:0000256" key="3">
    <source>
        <dbReference type="ARBA" id="ARBA00023163"/>
    </source>
</evidence>
<evidence type="ECO:0000256" key="2">
    <source>
        <dbReference type="ARBA" id="ARBA00023125"/>
    </source>
</evidence>
<keyword evidence="3" id="KW-0804">Transcription</keyword>
<dbReference type="InterPro" id="IPR011711">
    <property type="entry name" value="GntR_C"/>
</dbReference>
<organism evidence="5 6">
    <name type="scientific">Moryella indoligenes</name>
    <dbReference type="NCBI Taxonomy" id="371674"/>
    <lineage>
        <taxon>Bacteria</taxon>
        <taxon>Bacillati</taxon>
        <taxon>Bacillota</taxon>
        <taxon>Clostridia</taxon>
        <taxon>Lachnospirales</taxon>
        <taxon>Lachnospiraceae</taxon>
        <taxon>Moryella</taxon>
    </lineage>
</organism>
<evidence type="ECO:0000313" key="5">
    <source>
        <dbReference type="EMBL" id="MDQ0151572.1"/>
    </source>
</evidence>
<dbReference type="InterPro" id="IPR008920">
    <property type="entry name" value="TF_FadR/GntR_C"/>
</dbReference>
<dbReference type="Proteomes" id="UP001241537">
    <property type="component" value="Unassembled WGS sequence"/>
</dbReference>
<proteinExistence type="predicted"/>
<dbReference type="EMBL" id="JAUSTO010000001">
    <property type="protein sequence ID" value="MDQ0151572.1"/>
    <property type="molecule type" value="Genomic_DNA"/>
</dbReference>
<dbReference type="SUPFAM" id="SSF46785">
    <property type="entry name" value="Winged helix' DNA-binding domain"/>
    <property type="match status" value="1"/>
</dbReference>
<dbReference type="InterPro" id="IPR036390">
    <property type="entry name" value="WH_DNA-bd_sf"/>
</dbReference>
<dbReference type="SMART" id="SM00895">
    <property type="entry name" value="FCD"/>
    <property type="match status" value="1"/>
</dbReference>
<dbReference type="AlphaFoldDB" id="A0AAE4AKL9"/>
<dbReference type="PANTHER" id="PTHR43537:SF5">
    <property type="entry name" value="UXU OPERON TRANSCRIPTIONAL REGULATOR"/>
    <property type="match status" value="1"/>
</dbReference>
<dbReference type="Gene3D" id="1.10.10.10">
    <property type="entry name" value="Winged helix-like DNA-binding domain superfamily/Winged helix DNA-binding domain"/>
    <property type="match status" value="1"/>
</dbReference>
<feature type="domain" description="GntR C-terminal" evidence="4">
    <location>
        <begin position="39"/>
        <end position="166"/>
    </location>
</feature>
<protein>
    <submittedName>
        <fullName evidence="5">DNA-binding GntR family transcriptional regulator</fullName>
    </submittedName>
</protein>
<evidence type="ECO:0000256" key="1">
    <source>
        <dbReference type="ARBA" id="ARBA00023015"/>
    </source>
</evidence>
<dbReference type="Pfam" id="PF07729">
    <property type="entry name" value="FCD"/>
    <property type="match status" value="1"/>
</dbReference>